<dbReference type="RefSeq" id="XP_008916236.1">
    <property type="nucleotide sequence ID" value="XM_008917988.1"/>
</dbReference>
<dbReference type="VEuPathDB" id="FungiDB:PPTG_19491"/>
<evidence type="ECO:0000313" key="3">
    <source>
        <dbReference type="Proteomes" id="UP000018817"/>
    </source>
</evidence>
<feature type="compositionally biased region" description="Low complexity" evidence="1">
    <location>
        <begin position="73"/>
        <end position="86"/>
    </location>
</feature>
<dbReference type="Proteomes" id="UP000018817">
    <property type="component" value="Unassembled WGS sequence"/>
</dbReference>
<protein>
    <submittedName>
        <fullName evidence="2">Uncharacterized protein</fullName>
    </submittedName>
</protein>
<proteinExistence type="predicted"/>
<accession>W2PBN3</accession>
<evidence type="ECO:0000256" key="1">
    <source>
        <dbReference type="SAM" id="MobiDB-lite"/>
    </source>
</evidence>
<dbReference type="EMBL" id="KI669690">
    <property type="protein sequence ID" value="ETM98452.1"/>
    <property type="molecule type" value="Genomic_DNA"/>
</dbReference>
<evidence type="ECO:0000313" key="2">
    <source>
        <dbReference type="EMBL" id="ETM98452.1"/>
    </source>
</evidence>
<sequence length="107" mass="10900">MWWEFLDHATVRASAQSSSEVGATVGATEGVIVGDVEVPIGSTSLGSFGDTNAGDNIRVGSSSEDLPNEIKGDSSSQASGSKANSGVRAEAVGISALMILVSYAIFY</sequence>
<feature type="compositionally biased region" description="Polar residues" evidence="1">
    <location>
        <begin position="44"/>
        <end position="65"/>
    </location>
</feature>
<name>W2PBN3_PHYN3</name>
<reference evidence="3" key="1">
    <citation type="submission" date="2011-12" db="EMBL/GenBank/DDBJ databases">
        <authorList>
            <consortium name="The Broad Institute Genome Sequencing Platform"/>
            <person name="Russ C."/>
            <person name="Tyler B."/>
            <person name="Panabieres F."/>
            <person name="Shan W."/>
            <person name="Tripathy S."/>
            <person name="Grunwald N."/>
            <person name="Machado M."/>
            <person name="Young S.K."/>
            <person name="Zeng Q."/>
            <person name="Gargeya S."/>
            <person name="Fitzgerald M."/>
            <person name="Haas B."/>
            <person name="Abouelleil A."/>
            <person name="Alvarado L."/>
            <person name="Arachchi H.M."/>
            <person name="Berlin A."/>
            <person name="Chapman S.B."/>
            <person name="Gearin G."/>
            <person name="Goldberg J."/>
            <person name="Griggs A."/>
            <person name="Gujja S."/>
            <person name="Hansen M."/>
            <person name="Heiman D."/>
            <person name="Howarth C."/>
            <person name="Larimer J."/>
            <person name="Lui A."/>
            <person name="MacDonald P.J.P."/>
            <person name="McCowen C."/>
            <person name="Montmayeur A."/>
            <person name="Murphy C."/>
            <person name="Neiman D."/>
            <person name="Pearson M."/>
            <person name="Priest M."/>
            <person name="Roberts A."/>
            <person name="Saif S."/>
            <person name="Shea T."/>
            <person name="Sisk P."/>
            <person name="Stolte C."/>
            <person name="Sykes S."/>
            <person name="Wortman J."/>
            <person name="Nusbaum C."/>
            <person name="Birren B."/>
        </authorList>
    </citation>
    <scope>NUCLEOTIDE SEQUENCE [LARGE SCALE GENOMIC DNA]</scope>
    <source>
        <strain evidence="3">INRA-310</strain>
    </source>
</reference>
<organism evidence="2 3">
    <name type="scientific">Phytophthora nicotianae (strain INRA-310)</name>
    <name type="common">Phytophthora parasitica</name>
    <dbReference type="NCBI Taxonomy" id="761204"/>
    <lineage>
        <taxon>Eukaryota</taxon>
        <taxon>Sar</taxon>
        <taxon>Stramenopiles</taxon>
        <taxon>Oomycota</taxon>
        <taxon>Peronosporomycetes</taxon>
        <taxon>Peronosporales</taxon>
        <taxon>Peronosporaceae</taxon>
        <taxon>Phytophthora</taxon>
    </lineage>
</organism>
<dbReference type="GeneID" id="20188249"/>
<dbReference type="AlphaFoldDB" id="W2PBN3"/>
<feature type="region of interest" description="Disordered" evidence="1">
    <location>
        <begin position="44"/>
        <end position="88"/>
    </location>
</feature>
<reference evidence="2 3" key="2">
    <citation type="submission" date="2013-11" db="EMBL/GenBank/DDBJ databases">
        <title>The Genome Sequence of Phytophthora parasitica INRA-310.</title>
        <authorList>
            <consortium name="The Broad Institute Genomics Platform"/>
            <person name="Russ C."/>
            <person name="Tyler B."/>
            <person name="Panabieres F."/>
            <person name="Shan W."/>
            <person name="Tripathy S."/>
            <person name="Grunwald N."/>
            <person name="Machado M."/>
            <person name="Johnson C.S."/>
            <person name="Arredondo F."/>
            <person name="Hong C."/>
            <person name="Coffey M."/>
            <person name="Young S.K."/>
            <person name="Zeng Q."/>
            <person name="Gargeya S."/>
            <person name="Fitzgerald M."/>
            <person name="Abouelleil A."/>
            <person name="Alvarado L."/>
            <person name="Chapman S.B."/>
            <person name="Gainer-Dewar J."/>
            <person name="Goldberg J."/>
            <person name="Griggs A."/>
            <person name="Gujja S."/>
            <person name="Hansen M."/>
            <person name="Howarth C."/>
            <person name="Imamovic A."/>
            <person name="Ireland A."/>
            <person name="Larimer J."/>
            <person name="McCowan C."/>
            <person name="Murphy C."/>
            <person name="Pearson M."/>
            <person name="Poon T.W."/>
            <person name="Priest M."/>
            <person name="Roberts A."/>
            <person name="Saif S."/>
            <person name="Shea T."/>
            <person name="Sykes S."/>
            <person name="Wortman J."/>
            <person name="Nusbaum C."/>
            <person name="Birren B."/>
        </authorList>
    </citation>
    <scope>NUCLEOTIDE SEQUENCE [LARGE SCALE GENOMIC DNA]</scope>
    <source>
        <strain evidence="2 3">INRA-310</strain>
    </source>
</reference>
<gene>
    <name evidence="2" type="ORF">PPTG_19491</name>
</gene>